<gene>
    <name evidence="2" type="ORF">FOXG_18198</name>
</gene>
<dbReference type="AlphaFoldDB" id="A0A0J9WHH9"/>
<evidence type="ECO:0000313" key="2">
    <source>
        <dbReference type="EMBL" id="KNA96811.1"/>
    </source>
</evidence>
<feature type="region of interest" description="Disordered" evidence="1">
    <location>
        <begin position="13"/>
        <end position="38"/>
    </location>
</feature>
<name>A0A0J9WHH9_FUSO4</name>
<evidence type="ECO:0000256" key="1">
    <source>
        <dbReference type="SAM" id="MobiDB-lite"/>
    </source>
</evidence>
<accession>A0A0J9WHH9</accession>
<dbReference type="EMBL" id="DS231697">
    <property type="protein sequence ID" value="KNA96811.1"/>
    <property type="molecule type" value="Genomic_DNA"/>
</dbReference>
<dbReference type="KEGG" id="fox:FOXG_18198"/>
<dbReference type="RefSeq" id="XP_018234857.1">
    <property type="nucleotide sequence ID" value="XM_018398248.1"/>
</dbReference>
<sequence length="111" mass="11558">MGTVALNYTSHAHSGGTFEQSASDNRVGSRNSVATAGDGQNTVMNTLHNFADAGLDASLVSKIGNVLAALANNDTGFLGRDNRTKGELGLGILLVRLRGRVRHQGQGGHPF</sequence>
<proteinExistence type="predicted"/>
<evidence type="ECO:0000313" key="3">
    <source>
        <dbReference type="Proteomes" id="UP000009097"/>
    </source>
</evidence>
<reference evidence="2" key="2">
    <citation type="journal article" date="2010" name="Nature">
        <title>Comparative genomics reveals mobile pathogenicity chromosomes in Fusarium.</title>
        <authorList>
            <person name="Ma L.J."/>
            <person name="van der Does H.C."/>
            <person name="Borkovich K.A."/>
            <person name="Coleman J.J."/>
            <person name="Daboussi M.J."/>
            <person name="Di Pietro A."/>
            <person name="Dufresne M."/>
            <person name="Freitag M."/>
            <person name="Grabherr M."/>
            <person name="Henrissat B."/>
            <person name="Houterman P.M."/>
            <person name="Kang S."/>
            <person name="Shim W.B."/>
            <person name="Woloshuk C."/>
            <person name="Xie X."/>
            <person name="Xu J.R."/>
            <person name="Antoniw J."/>
            <person name="Baker S.E."/>
            <person name="Bluhm B.H."/>
            <person name="Breakspear A."/>
            <person name="Brown D.W."/>
            <person name="Butchko R.A."/>
            <person name="Chapman S."/>
            <person name="Coulson R."/>
            <person name="Coutinho P.M."/>
            <person name="Danchin E.G."/>
            <person name="Diener A."/>
            <person name="Gale L.R."/>
            <person name="Gardiner D.M."/>
            <person name="Goff S."/>
            <person name="Hammond-Kosack K.E."/>
            <person name="Hilburn K."/>
            <person name="Hua-Van A."/>
            <person name="Jonkers W."/>
            <person name="Kazan K."/>
            <person name="Kodira C.D."/>
            <person name="Koehrsen M."/>
            <person name="Kumar L."/>
            <person name="Lee Y.H."/>
            <person name="Li L."/>
            <person name="Manners J.M."/>
            <person name="Miranda-Saavedra D."/>
            <person name="Mukherjee M."/>
            <person name="Park G."/>
            <person name="Park J."/>
            <person name="Park S.Y."/>
            <person name="Proctor R.H."/>
            <person name="Regev A."/>
            <person name="Ruiz-Roldan M.C."/>
            <person name="Sain D."/>
            <person name="Sakthikumar S."/>
            <person name="Sykes S."/>
            <person name="Schwartz D.C."/>
            <person name="Turgeon B.G."/>
            <person name="Wapinski I."/>
            <person name="Yoder O."/>
            <person name="Young S."/>
            <person name="Zeng Q."/>
            <person name="Zhou S."/>
            <person name="Galagan J."/>
            <person name="Cuomo C.A."/>
            <person name="Kistler H.C."/>
            <person name="Rep M."/>
        </authorList>
    </citation>
    <scope>NUCLEOTIDE SEQUENCE [LARGE SCALE GENOMIC DNA]</scope>
    <source>
        <strain evidence="2">4287</strain>
    </source>
</reference>
<dbReference type="Proteomes" id="UP000009097">
    <property type="component" value="Unassembled WGS sequence"/>
</dbReference>
<dbReference type="VEuPathDB" id="FungiDB:FOXG_18198"/>
<organism evidence="2 3">
    <name type="scientific">Fusarium oxysporum f. sp. lycopersici (strain 4287 / CBS 123668 / FGSC 9935 / NRRL 34936)</name>
    <name type="common">Fusarium vascular wilt of tomato</name>
    <dbReference type="NCBI Taxonomy" id="426428"/>
    <lineage>
        <taxon>Eukaryota</taxon>
        <taxon>Fungi</taxon>
        <taxon>Dikarya</taxon>
        <taxon>Ascomycota</taxon>
        <taxon>Pezizomycotina</taxon>
        <taxon>Sordariomycetes</taxon>
        <taxon>Hypocreomycetidae</taxon>
        <taxon>Hypocreales</taxon>
        <taxon>Nectriaceae</taxon>
        <taxon>Fusarium</taxon>
        <taxon>Fusarium oxysporum species complex</taxon>
    </lineage>
</organism>
<dbReference type="GeneID" id="28958904"/>
<reference evidence="2" key="1">
    <citation type="submission" date="2007-04" db="EMBL/GenBank/DDBJ databases">
        <authorList>
            <consortium name="The Broad Institute Genome Sequencing Platform"/>
            <person name="Birren B."/>
            <person name="Lander E."/>
            <person name="Galagan J."/>
            <person name="Nusbaum C."/>
            <person name="Devon K."/>
            <person name="Ma L.-J."/>
            <person name="Jaffe D."/>
            <person name="Butler J."/>
            <person name="Alvarez P."/>
            <person name="Gnerre S."/>
            <person name="Grabherr M."/>
            <person name="Kleber M."/>
            <person name="Mauceli E."/>
            <person name="Brockman W."/>
            <person name="MacCallum I.A."/>
            <person name="Young S."/>
            <person name="LaButti K."/>
            <person name="DeCaprio D."/>
            <person name="Crawford M."/>
            <person name="Koehrsen M."/>
            <person name="Engels R."/>
            <person name="Montgomery P."/>
            <person name="Pearson M."/>
            <person name="Howarth C."/>
            <person name="Larson L."/>
            <person name="White J."/>
            <person name="O'Leary S."/>
            <person name="Kodira C."/>
            <person name="Zeng Q."/>
            <person name="Yandava C."/>
            <person name="Alvarado L."/>
            <person name="Kistler C."/>
            <person name="Shim W.-B."/>
            <person name="Kang S."/>
            <person name="Woloshuk C."/>
        </authorList>
    </citation>
    <scope>NUCLEOTIDE SEQUENCE</scope>
    <source>
        <strain evidence="2">4287</strain>
    </source>
</reference>
<protein>
    <submittedName>
        <fullName evidence="2">Uncharacterized protein</fullName>
    </submittedName>
</protein>